<dbReference type="EMBL" id="FNCG01000002">
    <property type="protein sequence ID" value="SDG06869.1"/>
    <property type="molecule type" value="Genomic_DNA"/>
</dbReference>
<evidence type="ECO:0000313" key="10">
    <source>
        <dbReference type="EMBL" id="SDG06869.1"/>
    </source>
</evidence>
<dbReference type="GO" id="GO:0005886">
    <property type="term" value="C:plasma membrane"/>
    <property type="evidence" value="ECO:0007669"/>
    <property type="project" value="UniProtKB-SubCell"/>
</dbReference>
<dbReference type="AlphaFoldDB" id="A0A1G7R9P7"/>
<accession>A0A1G7R9P7</accession>
<feature type="transmembrane region" description="Helical" evidence="9">
    <location>
        <begin position="504"/>
        <end position="526"/>
    </location>
</feature>
<keyword evidence="9" id="KW-1003">Cell membrane</keyword>
<dbReference type="EC" id="7.2.3.1" evidence="9"/>
<dbReference type="NCBIfam" id="TIGR01104">
    <property type="entry name" value="V_PPase"/>
    <property type="match status" value="1"/>
</dbReference>
<evidence type="ECO:0000256" key="8">
    <source>
        <dbReference type="ARBA" id="ARBA00023136"/>
    </source>
</evidence>
<comment type="similarity">
    <text evidence="9">Belongs to the H(+)-translocating pyrophosphatase (TC 3.A.10) family. K(+)-stimulated subfamily.</text>
</comment>
<dbReference type="GO" id="GO:0004427">
    <property type="term" value="F:inorganic diphosphate phosphatase activity"/>
    <property type="evidence" value="ECO:0007669"/>
    <property type="project" value="UniProtKB-UniRule"/>
</dbReference>
<comment type="subcellular location">
    <subcellularLocation>
        <location evidence="9">Cell membrane</location>
        <topology evidence="9">Multi-pass membrane protein</topology>
    </subcellularLocation>
    <subcellularLocation>
        <location evidence="1">Endomembrane system</location>
        <topology evidence="1">Multi-pass membrane protein</topology>
    </subcellularLocation>
</comment>
<dbReference type="RefSeq" id="WP_091163077.1">
    <property type="nucleotide sequence ID" value="NZ_FNCG01000002.1"/>
</dbReference>
<name>A0A1G7R9P7_9SPHI</name>
<dbReference type="HAMAP" id="MF_01129">
    <property type="entry name" value="PPase_energized_pump"/>
    <property type="match status" value="1"/>
</dbReference>
<feature type="transmembrane region" description="Helical" evidence="9">
    <location>
        <begin position="280"/>
        <end position="301"/>
    </location>
</feature>
<evidence type="ECO:0000256" key="5">
    <source>
        <dbReference type="ARBA" id="ARBA00022967"/>
    </source>
</evidence>
<keyword evidence="4 9" id="KW-0460">Magnesium</keyword>
<evidence type="ECO:0000256" key="9">
    <source>
        <dbReference type="HAMAP-Rule" id="MF_01129"/>
    </source>
</evidence>
<evidence type="ECO:0000256" key="1">
    <source>
        <dbReference type="ARBA" id="ARBA00004127"/>
    </source>
</evidence>
<keyword evidence="6 9" id="KW-1133">Transmembrane helix</keyword>
<dbReference type="NCBIfam" id="NF001960">
    <property type="entry name" value="PRK00733.3-5"/>
    <property type="match status" value="1"/>
</dbReference>
<sequence>MDFLNNYLIYLIPVLGLIGILVMAIKAAWVTKQNAGDGDMAMLAGYIADGAMAFLRAEWKILGGFVVVAGILLAWSGTTVATSSPVIAISFLIGAFLSAFAGYLGMRIATKANVRTTQAARTSLAQALKVSFTGGTVMGLGVAGLAIIGLGSLFIVFYQFYVVKVAGSSVNGEAMAKALDVLAGFSLGAESIALFARVGGGIYTKAADVGADLVGKVEAGIPEDDVRNPATIADNVGDNVGDVAGMGADLFGSYVATMLATMVLGREIVSHDKFGGIAPVLLPMVIAGLGLIFSIVGAAMVKIKSETDSVQKALNIGNWASIILTAVATYFVVQWMLPSDEFHMVRDEVNGVVKTDVIPFTKNGVFGSILVGLVVGTLMSIITEYYTAMGKRPVLSIIRQSSTGHATNIIGGLSVGMESTVLPILVLASGIYGSYYFAGLYGVAIAAAGMMATTAMQLAIDAFGPIADNAGGIAEMSRLPEEVRHRTDNLDAVGNTTAATGKGFAIASAALTSLALFAAFVGVAGIEHIDIYKANVLAGLFVGGMIPFIFSALAIAAVGRAAMAMVEEVRRQFREIPGIMTYEGKPEYEKCVAISTKASIREMVAPGLIALITPIIIGFAFGPEVLGGLLAGVTVSGVLMGIFQSNAGGAWDNAKKSFEKGCDINGEIFYKKSEPHKASVTGDTVGDPFKDTSGPSMNILIKLMSIVSLVIAPHLNSHSAATSARIQKEMNKHPMSIHVVVKAEKSV</sequence>
<evidence type="ECO:0000313" key="11">
    <source>
        <dbReference type="Proteomes" id="UP000199705"/>
    </source>
</evidence>
<organism evidence="10 11">
    <name type="scientific">Mucilaginibacter gossypii</name>
    <dbReference type="NCBI Taxonomy" id="551996"/>
    <lineage>
        <taxon>Bacteria</taxon>
        <taxon>Pseudomonadati</taxon>
        <taxon>Bacteroidota</taxon>
        <taxon>Sphingobacteriia</taxon>
        <taxon>Sphingobacteriales</taxon>
        <taxon>Sphingobacteriaceae</taxon>
        <taxon>Mucilaginibacter</taxon>
    </lineage>
</organism>
<evidence type="ECO:0000256" key="4">
    <source>
        <dbReference type="ARBA" id="ARBA00022842"/>
    </source>
</evidence>
<feature type="transmembrane region" description="Helical" evidence="9">
    <location>
        <begin position="365"/>
        <end position="388"/>
    </location>
</feature>
<comment type="cofactor">
    <cofactor evidence="9">
        <name>Mg(2+)</name>
        <dbReference type="ChEBI" id="CHEBI:18420"/>
    </cofactor>
</comment>
<keyword evidence="2 9" id="KW-0813">Transport</keyword>
<dbReference type="STRING" id="551996.SAMN05192573_102160"/>
<dbReference type="GO" id="GO:0009678">
    <property type="term" value="F:diphosphate hydrolysis-driven proton transmembrane transporter activity"/>
    <property type="evidence" value="ECO:0007669"/>
    <property type="project" value="UniProtKB-UniRule"/>
</dbReference>
<keyword evidence="5 9" id="KW-1278">Translocase</keyword>
<evidence type="ECO:0000256" key="7">
    <source>
        <dbReference type="ARBA" id="ARBA00023065"/>
    </source>
</evidence>
<proteinExistence type="inferred from homology"/>
<keyword evidence="3 9" id="KW-0812">Transmembrane</keyword>
<feature type="transmembrane region" description="Helical" evidence="9">
    <location>
        <begin position="6"/>
        <end position="25"/>
    </location>
</feature>
<evidence type="ECO:0000256" key="6">
    <source>
        <dbReference type="ARBA" id="ARBA00022989"/>
    </source>
</evidence>
<feature type="transmembrane region" description="Helical" evidence="9">
    <location>
        <begin position="130"/>
        <end position="161"/>
    </location>
</feature>
<keyword evidence="9" id="KW-0630">Potassium</keyword>
<dbReference type="GO" id="GO:0006814">
    <property type="term" value="P:sodium ion transport"/>
    <property type="evidence" value="ECO:0007669"/>
    <property type="project" value="UniProtKB-UniRule"/>
</dbReference>
<comment type="activity regulation">
    <text evidence="9">Requires K(+) for maximal activity.</text>
</comment>
<feature type="transmembrane region" description="Helical" evidence="9">
    <location>
        <begin position="87"/>
        <end position="109"/>
    </location>
</feature>
<feature type="transmembrane region" description="Helical" evidence="9">
    <location>
        <begin position="313"/>
        <end position="337"/>
    </location>
</feature>
<comment type="caution">
    <text evidence="9">Lacks conserved residue(s) required for the propagation of feature annotation.</text>
</comment>
<feature type="transmembrane region" description="Helical" evidence="9">
    <location>
        <begin position="438"/>
        <end position="460"/>
    </location>
</feature>
<dbReference type="Proteomes" id="UP000199705">
    <property type="component" value="Unassembled WGS sequence"/>
</dbReference>
<protein>
    <recommendedName>
        <fullName evidence="9">Putative K(+)-stimulated pyrophosphate-energized sodium pump</fullName>
        <ecNumber evidence="9">7.2.3.1</ecNumber>
    </recommendedName>
    <alternativeName>
        <fullName evidence="9">Membrane-bound sodium-translocating pyrophosphatase</fullName>
    </alternativeName>
    <alternativeName>
        <fullName evidence="9">Pyrophosphate-energized inorganic pyrophosphatase</fullName>
        <shortName evidence="9">Na(+)-PPase</shortName>
    </alternativeName>
</protein>
<dbReference type="GO" id="GO:0030955">
    <property type="term" value="F:potassium ion binding"/>
    <property type="evidence" value="ECO:0007669"/>
    <property type="project" value="UniProtKB-UniRule"/>
</dbReference>
<dbReference type="PANTHER" id="PTHR31998">
    <property type="entry name" value="K(+)-INSENSITIVE PYROPHOSPHATE-ENERGIZED PROTON PUMP"/>
    <property type="match status" value="1"/>
</dbReference>
<keyword evidence="9" id="KW-0739">Sodium transport</keyword>
<dbReference type="Pfam" id="PF03030">
    <property type="entry name" value="H_PPase"/>
    <property type="match status" value="1"/>
</dbReference>
<dbReference type="NCBIfam" id="NF001955">
    <property type="entry name" value="PRK00733.2-4"/>
    <property type="match status" value="1"/>
</dbReference>
<comment type="subunit">
    <text evidence="9">Homodimer.</text>
</comment>
<keyword evidence="8 9" id="KW-0472">Membrane</keyword>
<gene>
    <name evidence="9" type="primary">hppA</name>
    <name evidence="10" type="ORF">SAMN05192573_102160</name>
</gene>
<keyword evidence="9" id="KW-0915">Sodium</keyword>
<evidence type="ECO:0000256" key="3">
    <source>
        <dbReference type="ARBA" id="ARBA00022692"/>
    </source>
</evidence>
<dbReference type="GO" id="GO:0012505">
    <property type="term" value="C:endomembrane system"/>
    <property type="evidence" value="ECO:0007669"/>
    <property type="project" value="UniProtKB-SubCell"/>
</dbReference>
<keyword evidence="11" id="KW-1185">Reference proteome</keyword>
<feature type="transmembrane region" description="Helical" evidence="9">
    <location>
        <begin position="603"/>
        <end position="622"/>
    </location>
</feature>
<feature type="transmembrane region" description="Helical" evidence="9">
    <location>
        <begin position="61"/>
        <end position="81"/>
    </location>
</feature>
<comment type="catalytic activity">
    <reaction evidence="9">
        <text>Na(+)(in) + diphosphate + H2O = Na(+)(out) + 2 phosphate + H(+)</text>
        <dbReference type="Rhea" id="RHEA:57884"/>
        <dbReference type="ChEBI" id="CHEBI:15377"/>
        <dbReference type="ChEBI" id="CHEBI:15378"/>
        <dbReference type="ChEBI" id="CHEBI:29101"/>
        <dbReference type="ChEBI" id="CHEBI:33019"/>
        <dbReference type="ChEBI" id="CHEBI:43474"/>
        <dbReference type="EC" id="7.2.3.1"/>
    </reaction>
</comment>
<feature type="site" description="Determinant of potassium dependence" evidence="9">
    <location>
        <position position="498"/>
    </location>
</feature>
<dbReference type="PIRSF" id="PIRSF001265">
    <property type="entry name" value="H+-PPase"/>
    <property type="match status" value="1"/>
</dbReference>
<keyword evidence="7 9" id="KW-0406">Ion transport</keyword>
<dbReference type="GO" id="GO:0000287">
    <property type="term" value="F:magnesium ion binding"/>
    <property type="evidence" value="ECO:0007669"/>
    <property type="project" value="UniProtKB-UniRule"/>
</dbReference>
<comment type="function">
    <text evidence="9">Sodium pump that utilizes the energy of pyrophosphate hydrolysis as the driving force for Na(+) movement across the membrane.</text>
</comment>
<evidence type="ECO:0000256" key="2">
    <source>
        <dbReference type="ARBA" id="ARBA00022448"/>
    </source>
</evidence>
<feature type="transmembrane region" description="Helical" evidence="9">
    <location>
        <begin position="409"/>
        <end position="432"/>
    </location>
</feature>
<feature type="transmembrane region" description="Helical" evidence="9">
    <location>
        <begin position="628"/>
        <end position="651"/>
    </location>
</feature>
<reference evidence="11" key="1">
    <citation type="submission" date="2016-10" db="EMBL/GenBank/DDBJ databases">
        <authorList>
            <person name="Varghese N."/>
            <person name="Submissions S."/>
        </authorList>
    </citation>
    <scope>NUCLEOTIDE SEQUENCE [LARGE SCALE GENOMIC DNA]</scope>
    <source>
        <strain evidence="11">Gh-67</strain>
    </source>
</reference>
<dbReference type="InterPro" id="IPR004131">
    <property type="entry name" value="PPase-energised_H-pump"/>
</dbReference>
<feature type="transmembrane region" description="Helical" evidence="9">
    <location>
        <begin position="538"/>
        <end position="562"/>
    </location>
</feature>